<proteinExistence type="predicted"/>
<protein>
    <submittedName>
        <fullName evidence="2">Uncharacterized protein</fullName>
    </submittedName>
</protein>
<keyword evidence="1" id="KW-0812">Transmembrane</keyword>
<evidence type="ECO:0000313" key="3">
    <source>
        <dbReference type="Proteomes" id="UP000178869"/>
    </source>
</evidence>
<evidence type="ECO:0000256" key="1">
    <source>
        <dbReference type="SAM" id="Phobius"/>
    </source>
</evidence>
<dbReference type="AlphaFoldDB" id="A0A1G2PEI3"/>
<keyword evidence="1" id="KW-0472">Membrane</keyword>
<evidence type="ECO:0000313" key="2">
    <source>
        <dbReference type="EMBL" id="OHA46746.1"/>
    </source>
</evidence>
<dbReference type="EMBL" id="MHSR01000013">
    <property type="protein sequence ID" value="OHA46746.1"/>
    <property type="molecule type" value="Genomic_DNA"/>
</dbReference>
<reference evidence="2 3" key="1">
    <citation type="journal article" date="2016" name="Nat. Commun.">
        <title>Thousands of microbial genomes shed light on interconnected biogeochemical processes in an aquifer system.</title>
        <authorList>
            <person name="Anantharaman K."/>
            <person name="Brown C.T."/>
            <person name="Hug L.A."/>
            <person name="Sharon I."/>
            <person name="Castelle C.J."/>
            <person name="Probst A.J."/>
            <person name="Thomas B.C."/>
            <person name="Singh A."/>
            <person name="Wilkins M.J."/>
            <person name="Karaoz U."/>
            <person name="Brodie E.L."/>
            <person name="Williams K.H."/>
            <person name="Hubbard S.S."/>
            <person name="Banfield J.F."/>
        </authorList>
    </citation>
    <scope>NUCLEOTIDE SEQUENCE [LARGE SCALE GENOMIC DNA]</scope>
</reference>
<accession>A0A1G2PEI3</accession>
<keyword evidence="1" id="KW-1133">Transmembrane helix</keyword>
<feature type="transmembrane region" description="Helical" evidence="1">
    <location>
        <begin position="50"/>
        <end position="70"/>
    </location>
</feature>
<gene>
    <name evidence="2" type="ORF">A2828_02520</name>
</gene>
<comment type="caution">
    <text evidence="2">The sequence shown here is derived from an EMBL/GenBank/DDBJ whole genome shotgun (WGS) entry which is preliminary data.</text>
</comment>
<organism evidence="2 3">
    <name type="scientific">Candidatus Terrybacteria bacterium RIFCSPHIGHO2_01_FULL_43_35</name>
    <dbReference type="NCBI Taxonomy" id="1802361"/>
    <lineage>
        <taxon>Bacteria</taxon>
        <taxon>Candidatus Terryibacteriota</taxon>
    </lineage>
</organism>
<sequence>MAEFSYQFIETGIYDIHIIFKTPDGKEHNAGFLTSVRAVPKPTAEIPPPLWLTVATAIGSISGFVIALKLRRA</sequence>
<dbReference type="Proteomes" id="UP000178869">
    <property type="component" value="Unassembled WGS sequence"/>
</dbReference>
<name>A0A1G2PEI3_9BACT</name>